<name>A0A9W8IU84_9AGAR</name>
<protein>
    <recommendedName>
        <fullName evidence="3">F-box domain-containing protein</fullName>
    </recommendedName>
</protein>
<sequence length="688" mass="78086">MSFAFSVDALAYLHNLLGFERRTRLKIEIRKGAFAPTPHPTMESQAFASFYHTNYVPSDKQLLDIKQLLAPYESKLAQLELNIKAAEAAVARLKGERQAILRMIRPLRGLSSIIRRLPPEIMGRIFVHSIHSGGYSSFNICDAPLVLLRVCRSWREIALNTPQLWSSFEITIPSHLCYMHYDPDLDSSAKHQRRQNSFLEEVDRWLKRSGNRPLYIALFSECFKDEMANVYGMLDAIRWKLVEHASRWKSIDYDLIHETGRDPLTTPIADVLKSLKEIRLSNYLFPTSAQLGSDQKFQFDYDNLLQAPGLEKLHLQSCWGHPYPYNFTHLPVNWANLTSLTLGTLSSHFFRKEFYDEVTLSMGSELIPILPQCTKLRHCSLLLPSDGSSEPPSPDAHVTLFNLEALHLSGCSQAIDSFLPTINTPHLREFHYQPLHPKVPGRGRKLTPRPPLTLDSTLLKFLQQVGEKLEVFSFNPPSTPNEVFLACFKNIPFLKQLTIGPTFFTQAFVPDIGRAPHEYAPIASEDDMILNDFHLESLTPKKQPKIDSGESVLDDSGYLCPELEILRCGIRTTVTKSAVLAFLNAKTFPDHHDHSPDSSTISPNSEPPTLESPIHNSRKSKFQELSLACLPLDGPFCPGVTGKIQFDDFKDSDWDIDGDQDDIATLEQIRLIREKDPERLGYARDFGY</sequence>
<reference evidence="4" key="1">
    <citation type="submission" date="2022-06" db="EMBL/GenBank/DDBJ databases">
        <title>Genome Sequence of Candolleomyces eurysporus.</title>
        <authorList>
            <person name="Buettner E."/>
        </authorList>
    </citation>
    <scope>NUCLEOTIDE SEQUENCE</scope>
    <source>
        <strain evidence="4">VTCC 930004</strain>
    </source>
</reference>
<evidence type="ECO:0000256" key="1">
    <source>
        <dbReference type="SAM" id="Coils"/>
    </source>
</evidence>
<feature type="region of interest" description="Disordered" evidence="2">
    <location>
        <begin position="590"/>
        <end position="615"/>
    </location>
</feature>
<dbReference type="Pfam" id="PF12937">
    <property type="entry name" value="F-box-like"/>
    <property type="match status" value="1"/>
</dbReference>
<dbReference type="AlphaFoldDB" id="A0A9W8IU84"/>
<dbReference type="InterPro" id="IPR032675">
    <property type="entry name" value="LRR_dom_sf"/>
</dbReference>
<evidence type="ECO:0000313" key="4">
    <source>
        <dbReference type="EMBL" id="KAJ2922800.1"/>
    </source>
</evidence>
<evidence type="ECO:0000256" key="2">
    <source>
        <dbReference type="SAM" id="MobiDB-lite"/>
    </source>
</evidence>
<feature type="domain" description="F-box" evidence="3">
    <location>
        <begin position="114"/>
        <end position="168"/>
    </location>
</feature>
<dbReference type="EMBL" id="JANBPK010001475">
    <property type="protein sequence ID" value="KAJ2922800.1"/>
    <property type="molecule type" value="Genomic_DNA"/>
</dbReference>
<accession>A0A9W8IU84</accession>
<gene>
    <name evidence="4" type="ORF">H1R20_g14272</name>
</gene>
<dbReference type="Gene3D" id="1.20.1280.50">
    <property type="match status" value="1"/>
</dbReference>
<dbReference type="Proteomes" id="UP001140091">
    <property type="component" value="Unassembled WGS sequence"/>
</dbReference>
<keyword evidence="1" id="KW-0175">Coiled coil</keyword>
<organism evidence="4 5">
    <name type="scientific">Candolleomyces eurysporus</name>
    <dbReference type="NCBI Taxonomy" id="2828524"/>
    <lineage>
        <taxon>Eukaryota</taxon>
        <taxon>Fungi</taxon>
        <taxon>Dikarya</taxon>
        <taxon>Basidiomycota</taxon>
        <taxon>Agaricomycotina</taxon>
        <taxon>Agaricomycetes</taxon>
        <taxon>Agaricomycetidae</taxon>
        <taxon>Agaricales</taxon>
        <taxon>Agaricineae</taxon>
        <taxon>Psathyrellaceae</taxon>
        <taxon>Candolleomyces</taxon>
    </lineage>
</organism>
<evidence type="ECO:0000259" key="3">
    <source>
        <dbReference type="Pfam" id="PF12937"/>
    </source>
</evidence>
<keyword evidence="5" id="KW-1185">Reference proteome</keyword>
<evidence type="ECO:0000313" key="5">
    <source>
        <dbReference type="Proteomes" id="UP001140091"/>
    </source>
</evidence>
<dbReference type="OrthoDB" id="2821084at2759"/>
<dbReference type="Gene3D" id="3.80.10.10">
    <property type="entry name" value="Ribonuclease Inhibitor"/>
    <property type="match status" value="1"/>
</dbReference>
<dbReference type="SUPFAM" id="SSF52047">
    <property type="entry name" value="RNI-like"/>
    <property type="match status" value="1"/>
</dbReference>
<feature type="coiled-coil region" evidence="1">
    <location>
        <begin position="69"/>
        <end position="103"/>
    </location>
</feature>
<proteinExistence type="predicted"/>
<feature type="non-terminal residue" evidence="4">
    <location>
        <position position="688"/>
    </location>
</feature>
<dbReference type="InterPro" id="IPR001810">
    <property type="entry name" value="F-box_dom"/>
</dbReference>
<comment type="caution">
    <text evidence="4">The sequence shown here is derived from an EMBL/GenBank/DDBJ whole genome shotgun (WGS) entry which is preliminary data.</text>
</comment>